<comment type="caution">
    <text evidence="2">The sequence shown here is derived from an EMBL/GenBank/DDBJ whole genome shotgun (WGS) entry which is preliminary data.</text>
</comment>
<dbReference type="OrthoDB" id="4863801at2"/>
<dbReference type="EMBL" id="CAJA01000441">
    <property type="protein sequence ID" value="CCH74904.1"/>
    <property type="molecule type" value="Genomic_DNA"/>
</dbReference>
<evidence type="ECO:0000313" key="3">
    <source>
        <dbReference type="Proteomes" id="UP000035763"/>
    </source>
</evidence>
<dbReference type="PROSITE" id="PS51257">
    <property type="entry name" value="PROKAR_LIPOPROTEIN"/>
    <property type="match status" value="1"/>
</dbReference>
<evidence type="ECO:0000313" key="2">
    <source>
        <dbReference type="EMBL" id="CCH74904.1"/>
    </source>
</evidence>
<name>W6K4F1_9MICO</name>
<gene>
    <name evidence="2" type="ORF">BN11_4960002</name>
</gene>
<feature type="transmembrane region" description="Helical" evidence="1">
    <location>
        <begin position="162"/>
        <end position="180"/>
    </location>
</feature>
<evidence type="ECO:0000256" key="1">
    <source>
        <dbReference type="SAM" id="Phobius"/>
    </source>
</evidence>
<reference evidence="2 3" key="1">
    <citation type="journal article" date="2013" name="ISME J.">
        <title>A metabolic model for members of the genus Tetrasphaera involved in enhanced biological phosphorus removal.</title>
        <authorList>
            <person name="Kristiansen R."/>
            <person name="Nguyen H.T.T."/>
            <person name="Saunders A.M."/>
            <person name="Nielsen J.L."/>
            <person name="Wimmer R."/>
            <person name="Le V.Q."/>
            <person name="McIlroy S.J."/>
            <person name="Petrovski S."/>
            <person name="Seviour R.J."/>
            <person name="Calteau A."/>
            <person name="Nielsen K.L."/>
            <person name="Nielsen P.H."/>
        </authorList>
    </citation>
    <scope>NUCLEOTIDE SEQUENCE [LARGE SCALE GENOMIC DNA]</scope>
    <source>
        <strain evidence="2 3">Ben110</strain>
    </source>
</reference>
<keyword evidence="1" id="KW-1133">Transmembrane helix</keyword>
<evidence type="ECO:0008006" key="4">
    <source>
        <dbReference type="Google" id="ProtNLM"/>
    </source>
</evidence>
<keyword evidence="1" id="KW-0472">Membrane</keyword>
<dbReference type="RefSeq" id="WP_157044314.1">
    <property type="nucleotide sequence ID" value="NZ_HG764815.1"/>
</dbReference>
<feature type="transmembrane region" description="Helical" evidence="1">
    <location>
        <begin position="129"/>
        <end position="155"/>
    </location>
</feature>
<accession>W6K4F1</accession>
<feature type="transmembrane region" description="Helical" evidence="1">
    <location>
        <begin position="49"/>
        <end position="72"/>
    </location>
</feature>
<dbReference type="STRING" id="1193182.BN11_4960002"/>
<dbReference type="AlphaFoldDB" id="W6K4F1"/>
<feature type="transmembrane region" description="Helical" evidence="1">
    <location>
        <begin position="186"/>
        <end position="204"/>
    </location>
</feature>
<protein>
    <recommendedName>
        <fullName evidence="4">Integral membrane protein</fullName>
    </recommendedName>
</protein>
<sequence length="218" mass="22781">MPLTRLEKLLPWTGAIAGACWIGHSTLQSVTETDKPGSATSQVIRDHLLLNYASVGCLVLMGIVLLFFATAVRNLLRSTEPAEATWSSIAHGGWVVTAAGLSQMVMWNWGLIIGAAAASDDAALKSLSYVHFFGWAGMGIGLATAFIATGLGGLAGAVLPRWFAIATVGCGVLGALGNAGVPPGGLVNYVLLPFWLIGASVIMARRQRLTTRSPKHQA</sequence>
<dbReference type="Proteomes" id="UP000035763">
    <property type="component" value="Unassembled WGS sequence"/>
</dbReference>
<proteinExistence type="predicted"/>
<feature type="transmembrane region" description="Helical" evidence="1">
    <location>
        <begin position="93"/>
        <end position="117"/>
    </location>
</feature>
<keyword evidence="3" id="KW-1185">Reference proteome</keyword>
<organism evidence="2 3">
    <name type="scientific">Nostocoides australiense Ben110</name>
    <dbReference type="NCBI Taxonomy" id="1193182"/>
    <lineage>
        <taxon>Bacteria</taxon>
        <taxon>Bacillati</taxon>
        <taxon>Actinomycetota</taxon>
        <taxon>Actinomycetes</taxon>
        <taxon>Micrococcales</taxon>
        <taxon>Intrasporangiaceae</taxon>
        <taxon>Nostocoides</taxon>
    </lineage>
</organism>
<keyword evidence="1" id="KW-0812">Transmembrane</keyword>